<evidence type="ECO:0000256" key="2">
    <source>
        <dbReference type="ARBA" id="ARBA00010276"/>
    </source>
</evidence>
<comment type="caution">
    <text evidence="8">The sequence shown here is derived from an EMBL/GenBank/DDBJ whole genome shotgun (WGS) entry which is preliminary data.</text>
</comment>
<feature type="transmembrane region" description="Helical" evidence="7">
    <location>
        <begin position="411"/>
        <end position="430"/>
    </location>
</feature>
<keyword evidence="4 7" id="KW-0812">Transmembrane</keyword>
<feature type="transmembrane region" description="Helical" evidence="7">
    <location>
        <begin position="599"/>
        <end position="620"/>
    </location>
</feature>
<feature type="transmembrane region" description="Helical" evidence="7">
    <location>
        <begin position="500"/>
        <end position="522"/>
    </location>
</feature>
<dbReference type="AlphaFoldDB" id="A0AAD4RY61"/>
<evidence type="ECO:0000313" key="9">
    <source>
        <dbReference type="Proteomes" id="UP001202328"/>
    </source>
</evidence>
<proteinExistence type="inferred from homology"/>
<feature type="transmembrane region" description="Helical" evidence="7">
    <location>
        <begin position="461"/>
        <end position="479"/>
    </location>
</feature>
<feature type="transmembrane region" description="Helical" evidence="7">
    <location>
        <begin position="321"/>
        <end position="345"/>
    </location>
</feature>
<dbReference type="PANTHER" id="PTHR31645:SF20">
    <property type="entry name" value="METAL-NICOTIANAMINE TRANSPORTER YSL7"/>
    <property type="match status" value="1"/>
</dbReference>
<evidence type="ECO:0000256" key="7">
    <source>
        <dbReference type="SAM" id="Phobius"/>
    </source>
</evidence>
<feature type="transmembrane region" description="Helical" evidence="7">
    <location>
        <begin position="382"/>
        <end position="405"/>
    </location>
</feature>
<evidence type="ECO:0000313" key="8">
    <source>
        <dbReference type="EMBL" id="KAI3842698.1"/>
    </source>
</evidence>
<evidence type="ECO:0000256" key="5">
    <source>
        <dbReference type="ARBA" id="ARBA00022989"/>
    </source>
</evidence>
<comment type="similarity">
    <text evidence="2">Belongs to the YSL (TC 2.A.67.2) family.</text>
</comment>
<keyword evidence="3" id="KW-0813">Transport</keyword>
<gene>
    <name evidence="8" type="ORF">MKW98_015365</name>
</gene>
<evidence type="ECO:0000256" key="4">
    <source>
        <dbReference type="ARBA" id="ARBA00022692"/>
    </source>
</evidence>
<dbReference type="NCBIfam" id="TIGR00728">
    <property type="entry name" value="OPT_sfam"/>
    <property type="match status" value="1"/>
</dbReference>
<evidence type="ECO:0000256" key="3">
    <source>
        <dbReference type="ARBA" id="ARBA00022448"/>
    </source>
</evidence>
<evidence type="ECO:0000256" key="6">
    <source>
        <dbReference type="ARBA" id="ARBA00023136"/>
    </source>
</evidence>
<feature type="transmembrane region" description="Helical" evidence="7">
    <location>
        <begin position="41"/>
        <end position="63"/>
    </location>
</feature>
<reference evidence="8" key="1">
    <citation type="submission" date="2022-04" db="EMBL/GenBank/DDBJ databases">
        <title>A functionally conserved STORR gene fusion in Papaver species that diverged 16.8 million years ago.</title>
        <authorList>
            <person name="Catania T."/>
        </authorList>
    </citation>
    <scope>NUCLEOTIDE SEQUENCE</scope>
    <source>
        <strain evidence="8">S-188037</strain>
    </source>
</reference>
<feature type="transmembrane region" description="Helical" evidence="7">
    <location>
        <begin position="562"/>
        <end position="579"/>
    </location>
</feature>
<name>A0AAD4RY61_9MAGN</name>
<evidence type="ECO:0008006" key="10">
    <source>
        <dbReference type="Google" id="ProtNLM"/>
    </source>
</evidence>
<dbReference type="Proteomes" id="UP001202328">
    <property type="component" value="Unassembled WGS sequence"/>
</dbReference>
<dbReference type="InterPro" id="IPR004813">
    <property type="entry name" value="OPT"/>
</dbReference>
<dbReference type="EMBL" id="JAJJMB010017052">
    <property type="protein sequence ID" value="KAI3842698.1"/>
    <property type="molecule type" value="Genomic_DNA"/>
</dbReference>
<accession>A0AAD4RY61</accession>
<dbReference type="InterPro" id="IPR045035">
    <property type="entry name" value="YSL-like"/>
</dbReference>
<feature type="transmembrane region" description="Helical" evidence="7">
    <location>
        <begin position="112"/>
        <end position="131"/>
    </location>
</feature>
<dbReference type="GO" id="GO:0035673">
    <property type="term" value="F:oligopeptide transmembrane transporter activity"/>
    <property type="evidence" value="ECO:0007669"/>
    <property type="project" value="InterPro"/>
</dbReference>
<keyword evidence="9" id="KW-1185">Reference proteome</keyword>
<sequence length="684" mass="75526">MEMEVEDKLEKMEQGKKEGEKELTIEEIFETKEVPSWRSQITIRSIVVSALLGFLFTFIVFKLNLSTGIIPSLNVAAGLLGFFFIQLWIYVESKLGGSCKPFTRQENTVIQTCVVAISGIAFSSGYGSYILGMTKLVADQGPAMANTANNVMTLGLGWMIGFLALVSFVGLFSILPLRKIMLIDYKLTYPSGTATAYLINSFHTDQGAKLAKQQVKTLSKWFAGSFVWAMFQWFFTGGKDCGFASFPIFGHKAFDHKFFFDLSSTYVGVGMITPYSINLSMLFGSIVSWGIMWPLIEQQKGKWYSADLPVKSLSGIEGYKVFVAIAMILGDGLFQFVVVICKTLYNLLKKNLDKETNSANTATPAVSYDDQRRTEYFLKDQIPTWVAVFCYVVLALVASLCVPFIFPSLKFYHILTIYIIAPILAFCNSYGCGLSDWSLASNYGKLAIFIFGSWVGLNNGGIVAGLAACGVMLSIVSTASDLMQDFRTGYLTLASPRSMFVSQVIGTVIGVITSPFVFWFFFHKGNPNLGQSDSSYPAPFGAVYRGIALIAIEGVSALPKNCLTLCIGFFFFAVLLNIIKEVMMHFNIKAHKYVPSAMAMAIPFYLGGYFAIDMCVGSLYRFWRERKNKAEADAFVPAVASGLICGDSLWGMPASILSTFKVDPPLCIKFFTHGKVVELLRASK</sequence>
<dbReference type="Pfam" id="PF03169">
    <property type="entry name" value="OPT"/>
    <property type="match status" value="1"/>
</dbReference>
<comment type="subcellular location">
    <subcellularLocation>
        <location evidence="1">Membrane</location>
        <topology evidence="1">Multi-pass membrane protein</topology>
    </subcellularLocation>
</comment>
<feature type="transmembrane region" description="Helical" evidence="7">
    <location>
        <begin position="69"/>
        <end position="91"/>
    </location>
</feature>
<dbReference type="PANTHER" id="PTHR31645">
    <property type="entry name" value="OLIGOPEPTIDE TRANSPORTER YGL114W-RELATED"/>
    <property type="match status" value="1"/>
</dbReference>
<feature type="transmembrane region" description="Helical" evidence="7">
    <location>
        <begin position="534"/>
        <end position="555"/>
    </location>
</feature>
<keyword evidence="6 7" id="KW-0472">Membrane</keyword>
<keyword evidence="5 7" id="KW-1133">Transmembrane helix</keyword>
<organism evidence="8 9">
    <name type="scientific">Papaver atlanticum</name>
    <dbReference type="NCBI Taxonomy" id="357466"/>
    <lineage>
        <taxon>Eukaryota</taxon>
        <taxon>Viridiplantae</taxon>
        <taxon>Streptophyta</taxon>
        <taxon>Embryophyta</taxon>
        <taxon>Tracheophyta</taxon>
        <taxon>Spermatophyta</taxon>
        <taxon>Magnoliopsida</taxon>
        <taxon>Ranunculales</taxon>
        <taxon>Papaveraceae</taxon>
        <taxon>Papaveroideae</taxon>
        <taxon>Papaver</taxon>
    </lineage>
</organism>
<evidence type="ECO:0000256" key="1">
    <source>
        <dbReference type="ARBA" id="ARBA00004141"/>
    </source>
</evidence>
<feature type="transmembrane region" description="Helical" evidence="7">
    <location>
        <begin position="275"/>
        <end position="296"/>
    </location>
</feature>
<protein>
    <recommendedName>
        <fullName evidence="10">Metal-nicotianamine transporter YSL7</fullName>
    </recommendedName>
</protein>
<feature type="transmembrane region" description="Helical" evidence="7">
    <location>
        <begin position="151"/>
        <end position="177"/>
    </location>
</feature>
<dbReference type="GO" id="GO:0016020">
    <property type="term" value="C:membrane"/>
    <property type="evidence" value="ECO:0007669"/>
    <property type="project" value="UniProtKB-SubCell"/>
</dbReference>